<dbReference type="SUPFAM" id="SSF103473">
    <property type="entry name" value="MFS general substrate transporter"/>
    <property type="match status" value="1"/>
</dbReference>
<dbReference type="PANTHER" id="PTHR23523">
    <property type="match status" value="1"/>
</dbReference>
<evidence type="ECO:0000256" key="3">
    <source>
        <dbReference type="ARBA" id="ARBA00023136"/>
    </source>
</evidence>
<name>A0A0F5VFD8_9GAMM</name>
<evidence type="ECO:0000256" key="2">
    <source>
        <dbReference type="ARBA" id="ARBA00022989"/>
    </source>
</evidence>
<keyword evidence="3 4" id="KW-0472">Membrane</keyword>
<feature type="transmembrane region" description="Helical" evidence="4">
    <location>
        <begin position="12"/>
        <end position="30"/>
    </location>
</feature>
<feature type="transmembrane region" description="Helical" evidence="4">
    <location>
        <begin position="171"/>
        <end position="191"/>
    </location>
</feature>
<sequence length="403" mass="43415">MIPAARYSQLRSGWMILVLIVLIGLNLRPFLVAPGPILNTIMSELGMTVYSASLLTLLPMLLMGVGAFVSPGLQAAWGTRKGMCIALMLLFLGSLLRTWVQDGVTLIFTAVLCGAGVAFVQSAMPGLIKSSFPRQVAPITGVYSACLMVGGALGAYSIPHLMETGLSWRQSLGLLAVPVFIAMVVGWRYLAGVQANRPTMTQVRVLLHRPRTWSLMLAFGLINGGYSTLVAWLAPYYQSLGWERATSATLIVVLSVCQAISAVGLPVLARKQTDRRLWLILTLVMQATGFCGLALWPSEMAMLWLGMCGAGLGGSFSLIIVTALDHSKAPEEAGTLAALMQGGGFMIAGLTPWIVALFNDMTGSFVSGWLLHLGLVMITACLYWRFNPQYYDQVMQPVVAGHR</sequence>
<keyword evidence="1 4" id="KW-0812">Transmembrane</keyword>
<dbReference type="STRING" id="265726.KY46_07835"/>
<dbReference type="Proteomes" id="UP000033633">
    <property type="component" value="Unassembled WGS sequence"/>
</dbReference>
<feature type="transmembrane region" description="Helical" evidence="4">
    <location>
        <begin position="302"/>
        <end position="324"/>
    </location>
</feature>
<feature type="transmembrane region" description="Helical" evidence="4">
    <location>
        <begin position="245"/>
        <end position="265"/>
    </location>
</feature>
<feature type="transmembrane region" description="Helical" evidence="4">
    <location>
        <begin position="140"/>
        <end position="159"/>
    </location>
</feature>
<reference evidence="6 7" key="1">
    <citation type="submission" date="2014-12" db="EMBL/GenBank/DDBJ databases">
        <title>Mercury Reductase activity and rhizosphere competence traits in the genome of root associated Photobacterium halotolerans MELD1.</title>
        <authorList>
            <person name="Mathew D.C."/>
            <person name="Huang C.-C."/>
        </authorList>
    </citation>
    <scope>NUCLEOTIDE SEQUENCE [LARGE SCALE GENOMIC DNA]</scope>
    <source>
        <strain evidence="6 7">MELD1</strain>
    </source>
</reference>
<dbReference type="AlphaFoldDB" id="A0A0F5VFD8"/>
<dbReference type="EMBL" id="JWYV01000004">
    <property type="protein sequence ID" value="KKD00522.1"/>
    <property type="molecule type" value="Genomic_DNA"/>
</dbReference>
<dbReference type="RefSeq" id="WP_046220067.1">
    <property type="nucleotide sequence ID" value="NZ_JWYV01000004.1"/>
</dbReference>
<dbReference type="InterPro" id="IPR036259">
    <property type="entry name" value="MFS_trans_sf"/>
</dbReference>
<evidence type="ECO:0000256" key="1">
    <source>
        <dbReference type="ARBA" id="ARBA00022692"/>
    </source>
</evidence>
<feature type="transmembrane region" description="Helical" evidence="4">
    <location>
        <begin position="50"/>
        <end position="70"/>
    </location>
</feature>
<feature type="transmembrane region" description="Helical" evidence="4">
    <location>
        <begin position="364"/>
        <end position="386"/>
    </location>
</feature>
<proteinExistence type="predicted"/>
<evidence type="ECO:0000256" key="4">
    <source>
        <dbReference type="SAM" id="Phobius"/>
    </source>
</evidence>
<protein>
    <submittedName>
        <fullName evidence="6">Major facilitator transporter</fullName>
    </submittedName>
</protein>
<dbReference type="GO" id="GO:0022857">
    <property type="term" value="F:transmembrane transporter activity"/>
    <property type="evidence" value="ECO:0007669"/>
    <property type="project" value="InterPro"/>
</dbReference>
<dbReference type="Gene3D" id="1.20.1250.20">
    <property type="entry name" value="MFS general substrate transporter like domains"/>
    <property type="match status" value="1"/>
</dbReference>
<evidence type="ECO:0000259" key="5">
    <source>
        <dbReference type="PROSITE" id="PS50850"/>
    </source>
</evidence>
<comment type="caution">
    <text evidence="6">The sequence shown here is derived from an EMBL/GenBank/DDBJ whole genome shotgun (WGS) entry which is preliminary data.</text>
</comment>
<dbReference type="InterPro" id="IPR052524">
    <property type="entry name" value="MFS_Cyanate_Porter"/>
</dbReference>
<feature type="transmembrane region" description="Helical" evidence="4">
    <location>
        <begin position="277"/>
        <end position="296"/>
    </location>
</feature>
<keyword evidence="2 4" id="KW-1133">Transmembrane helix</keyword>
<feature type="transmembrane region" description="Helical" evidence="4">
    <location>
        <begin position="82"/>
        <end position="100"/>
    </location>
</feature>
<dbReference type="Pfam" id="PF07690">
    <property type="entry name" value="MFS_1"/>
    <property type="match status" value="1"/>
</dbReference>
<evidence type="ECO:0000313" key="7">
    <source>
        <dbReference type="Proteomes" id="UP000033633"/>
    </source>
</evidence>
<dbReference type="PROSITE" id="PS50850">
    <property type="entry name" value="MFS"/>
    <property type="match status" value="1"/>
</dbReference>
<accession>A0A0F5VFD8</accession>
<feature type="domain" description="Major facilitator superfamily (MFS) profile" evidence="5">
    <location>
        <begin position="12"/>
        <end position="391"/>
    </location>
</feature>
<feature type="transmembrane region" description="Helical" evidence="4">
    <location>
        <begin position="336"/>
        <end position="358"/>
    </location>
</feature>
<dbReference type="InterPro" id="IPR011701">
    <property type="entry name" value="MFS"/>
</dbReference>
<dbReference type="OrthoDB" id="5758872at2"/>
<organism evidence="6 7">
    <name type="scientific">Photobacterium halotolerans</name>
    <dbReference type="NCBI Taxonomy" id="265726"/>
    <lineage>
        <taxon>Bacteria</taxon>
        <taxon>Pseudomonadati</taxon>
        <taxon>Pseudomonadota</taxon>
        <taxon>Gammaproteobacteria</taxon>
        <taxon>Vibrionales</taxon>
        <taxon>Vibrionaceae</taxon>
        <taxon>Photobacterium</taxon>
    </lineage>
</organism>
<evidence type="ECO:0000313" key="6">
    <source>
        <dbReference type="EMBL" id="KKD00522.1"/>
    </source>
</evidence>
<dbReference type="InterPro" id="IPR020846">
    <property type="entry name" value="MFS_dom"/>
</dbReference>
<feature type="transmembrane region" description="Helical" evidence="4">
    <location>
        <begin position="212"/>
        <end position="233"/>
    </location>
</feature>
<gene>
    <name evidence="6" type="ORF">KY46_07835</name>
</gene>
<dbReference type="PANTHER" id="PTHR23523:SF1">
    <property type="entry name" value="CYANATE TRANSPORT PROTEIN CYNX"/>
    <property type="match status" value="1"/>
</dbReference>
<dbReference type="PATRIC" id="fig|265726.11.peg.3636"/>
<feature type="transmembrane region" description="Helical" evidence="4">
    <location>
        <begin position="106"/>
        <end position="128"/>
    </location>
</feature>
<dbReference type="NCBIfam" id="NF007256">
    <property type="entry name" value="PRK09705.1"/>
    <property type="match status" value="1"/>
</dbReference>
<keyword evidence="7" id="KW-1185">Reference proteome</keyword>